<keyword evidence="2" id="KW-1133">Transmembrane helix</keyword>
<evidence type="ECO:0000256" key="2">
    <source>
        <dbReference type="SAM" id="Phobius"/>
    </source>
</evidence>
<dbReference type="Proteomes" id="UP001470230">
    <property type="component" value="Unassembled WGS sequence"/>
</dbReference>
<feature type="compositionally biased region" description="Basic and acidic residues" evidence="1">
    <location>
        <begin position="172"/>
        <end position="194"/>
    </location>
</feature>
<evidence type="ECO:0000313" key="3">
    <source>
        <dbReference type="EMBL" id="KAK8887343.1"/>
    </source>
</evidence>
<reference evidence="3 4" key="1">
    <citation type="submission" date="2024-04" db="EMBL/GenBank/DDBJ databases">
        <title>Tritrichomonas musculus Genome.</title>
        <authorList>
            <person name="Alves-Ferreira E."/>
            <person name="Grigg M."/>
            <person name="Lorenzi H."/>
            <person name="Galac M."/>
        </authorList>
    </citation>
    <scope>NUCLEOTIDE SEQUENCE [LARGE SCALE GENOMIC DNA]</scope>
    <source>
        <strain evidence="3 4">EAF2021</strain>
    </source>
</reference>
<keyword evidence="2" id="KW-0472">Membrane</keyword>
<feature type="transmembrane region" description="Helical" evidence="2">
    <location>
        <begin position="226"/>
        <end position="247"/>
    </location>
</feature>
<evidence type="ECO:0000256" key="1">
    <source>
        <dbReference type="SAM" id="MobiDB-lite"/>
    </source>
</evidence>
<comment type="caution">
    <text evidence="3">The sequence shown here is derived from an EMBL/GenBank/DDBJ whole genome shotgun (WGS) entry which is preliminary data.</text>
</comment>
<organism evidence="3 4">
    <name type="scientific">Tritrichomonas musculus</name>
    <dbReference type="NCBI Taxonomy" id="1915356"/>
    <lineage>
        <taxon>Eukaryota</taxon>
        <taxon>Metamonada</taxon>
        <taxon>Parabasalia</taxon>
        <taxon>Tritrichomonadida</taxon>
        <taxon>Tritrichomonadidae</taxon>
        <taxon>Tritrichomonas</taxon>
    </lineage>
</organism>
<gene>
    <name evidence="3" type="ORF">M9Y10_038382</name>
</gene>
<feature type="region of interest" description="Disordered" evidence="1">
    <location>
        <begin position="127"/>
        <end position="209"/>
    </location>
</feature>
<sequence>MLSYLVSLSMYMFTINQNMKVPFHLTKGSSLDLYAIVPGMSVVFSSTYNLNVTVSTKYSNLVYQSQEFSNETNSTRRNLKSVNFGAFTGRLRVVALEDTYFVYETIRGEYDKNDTCIIKEDDFTAEEANKKPIPPNNQHDKDDDNGFIPFPLYPQRPGDNNHNYPSPPNHHHPGDNTRDRPSPPYHQRPDDRHMHYPGNQRNHPGKENNVNFNADSFSFDTLFDSFFSIIISIGFIALGIALVVSVVRACKRNHCCGPNNSYNQVDDASIPPIIEQVDNFEQYIPPSNGNQRHNHQTQQPVQHIHVNYPQLQPIQAMQQPTHVPIMIPAQQMQPQNVQPIQPNYYNQPPIFVQYPMPNAVIVQGQPKQ</sequence>
<keyword evidence="2" id="KW-0812">Transmembrane</keyword>
<dbReference type="EMBL" id="JAPFFF010000006">
    <property type="protein sequence ID" value="KAK8887343.1"/>
    <property type="molecule type" value="Genomic_DNA"/>
</dbReference>
<proteinExistence type="predicted"/>
<name>A0ABR2K949_9EUKA</name>
<protein>
    <submittedName>
        <fullName evidence="3">Uncharacterized protein</fullName>
    </submittedName>
</protein>
<accession>A0ABR2K949</accession>
<evidence type="ECO:0000313" key="4">
    <source>
        <dbReference type="Proteomes" id="UP001470230"/>
    </source>
</evidence>
<keyword evidence="4" id="KW-1185">Reference proteome</keyword>